<evidence type="ECO:0000313" key="1">
    <source>
        <dbReference type="EMBL" id="RBP60994.1"/>
    </source>
</evidence>
<sequence>MKNNHGVHLPVILDLLKTFAFEPRIIRNPYYDEIWTSIKNRVFDHPPKITQCSGASHLVRLLCRLQEKQIEGSAS</sequence>
<evidence type="ECO:0000313" key="2">
    <source>
        <dbReference type="Proteomes" id="UP000253046"/>
    </source>
</evidence>
<dbReference type="Proteomes" id="UP000253046">
    <property type="component" value="Unassembled WGS sequence"/>
</dbReference>
<keyword evidence="2" id="KW-1185">Reference proteome</keyword>
<comment type="caution">
    <text evidence="1">The sequence shown here is derived from an EMBL/GenBank/DDBJ whole genome shotgun (WGS) entry which is preliminary data.</text>
</comment>
<reference evidence="1 2" key="1">
    <citation type="submission" date="2018-06" db="EMBL/GenBank/DDBJ databases">
        <title>Genomic Encyclopedia of Type Strains, Phase IV (KMG-IV): sequencing the most valuable type-strain genomes for metagenomic binning, comparative biology and taxonomic classification.</title>
        <authorList>
            <person name="Goeker M."/>
        </authorList>
    </citation>
    <scope>NUCLEOTIDE SEQUENCE [LARGE SCALE GENOMIC DNA]</scope>
    <source>
        <strain evidence="1 2">DSM 30166</strain>
    </source>
</reference>
<proteinExistence type="predicted"/>
<name>A0A366I2Y7_9GAMM</name>
<dbReference type="AlphaFoldDB" id="A0A366I2Y7"/>
<accession>A0A366I2Y7</accession>
<protein>
    <submittedName>
        <fullName evidence="1">Uncharacterized protein</fullName>
    </submittedName>
</protein>
<dbReference type="EMBL" id="QNRY01000028">
    <property type="protein sequence ID" value="RBP60994.1"/>
    <property type="molecule type" value="Genomic_DNA"/>
</dbReference>
<organism evidence="1 2">
    <name type="scientific">Brenneria salicis ATCC 15712 = DSM 30166</name>
    <dbReference type="NCBI Taxonomy" id="714314"/>
    <lineage>
        <taxon>Bacteria</taxon>
        <taxon>Pseudomonadati</taxon>
        <taxon>Pseudomonadota</taxon>
        <taxon>Gammaproteobacteria</taxon>
        <taxon>Enterobacterales</taxon>
        <taxon>Pectobacteriaceae</taxon>
        <taxon>Brenneria</taxon>
    </lineage>
</organism>
<gene>
    <name evidence="1" type="ORF">DES54_12846</name>
</gene>